<evidence type="ECO:0000256" key="15">
    <source>
        <dbReference type="ARBA" id="ARBA00051245"/>
    </source>
</evidence>
<dbReference type="CDD" id="cd05387">
    <property type="entry name" value="BY-kinase"/>
    <property type="match status" value="1"/>
</dbReference>
<evidence type="ECO:0000256" key="9">
    <source>
        <dbReference type="ARBA" id="ARBA00022741"/>
    </source>
</evidence>
<gene>
    <name evidence="19" type="ORF">V4C55_41915</name>
</gene>
<feature type="transmembrane region" description="Helical" evidence="17">
    <location>
        <begin position="28"/>
        <end position="46"/>
    </location>
</feature>
<keyword evidence="13 17" id="KW-0472">Membrane</keyword>
<keyword evidence="6" id="KW-0997">Cell inner membrane</keyword>
<keyword evidence="20" id="KW-1185">Reference proteome</keyword>
<keyword evidence="8 17" id="KW-0812">Transmembrane</keyword>
<dbReference type="Pfam" id="PF13614">
    <property type="entry name" value="AAA_31"/>
    <property type="match status" value="1"/>
</dbReference>
<dbReference type="InterPro" id="IPR032807">
    <property type="entry name" value="GNVR"/>
</dbReference>
<evidence type="ECO:0000256" key="6">
    <source>
        <dbReference type="ARBA" id="ARBA00022519"/>
    </source>
</evidence>
<evidence type="ECO:0000313" key="20">
    <source>
        <dbReference type="Proteomes" id="UP001494588"/>
    </source>
</evidence>
<proteinExistence type="inferred from homology"/>
<name>A0ABU9QSX7_9BURK</name>
<dbReference type="NCBIfam" id="TIGR01007">
    <property type="entry name" value="eps_fam"/>
    <property type="match status" value="1"/>
</dbReference>
<comment type="catalytic activity">
    <reaction evidence="15">
        <text>L-tyrosyl-[protein] + ATP = O-phospho-L-tyrosyl-[protein] + ADP + H(+)</text>
        <dbReference type="Rhea" id="RHEA:10596"/>
        <dbReference type="Rhea" id="RHEA-COMP:10136"/>
        <dbReference type="Rhea" id="RHEA-COMP:20101"/>
        <dbReference type="ChEBI" id="CHEBI:15378"/>
        <dbReference type="ChEBI" id="CHEBI:30616"/>
        <dbReference type="ChEBI" id="CHEBI:46858"/>
        <dbReference type="ChEBI" id="CHEBI:61978"/>
        <dbReference type="ChEBI" id="CHEBI:456216"/>
        <dbReference type="EC" id="2.7.10.2"/>
    </reaction>
</comment>
<evidence type="ECO:0000256" key="1">
    <source>
        <dbReference type="ARBA" id="ARBA00004429"/>
    </source>
</evidence>
<dbReference type="Pfam" id="PF23607">
    <property type="entry name" value="WZC_N"/>
    <property type="match status" value="1"/>
</dbReference>
<evidence type="ECO:0000256" key="5">
    <source>
        <dbReference type="ARBA" id="ARBA00022475"/>
    </source>
</evidence>
<evidence type="ECO:0000256" key="3">
    <source>
        <dbReference type="ARBA" id="ARBA00008883"/>
    </source>
</evidence>
<keyword evidence="14" id="KW-0829">Tyrosine-protein kinase</keyword>
<evidence type="ECO:0000256" key="8">
    <source>
        <dbReference type="ARBA" id="ARBA00022692"/>
    </source>
</evidence>
<dbReference type="EC" id="2.7.10.2" evidence="4"/>
<comment type="caution">
    <text evidence="19">The sequence shown here is derived from an EMBL/GenBank/DDBJ whole genome shotgun (WGS) entry which is preliminary data.</text>
</comment>
<dbReference type="SUPFAM" id="SSF52540">
    <property type="entry name" value="P-loop containing nucleoside triphosphate hydrolases"/>
    <property type="match status" value="1"/>
</dbReference>
<organism evidence="19 20">
    <name type="scientific">Paraburkholderia sabiae</name>
    <dbReference type="NCBI Taxonomy" id="273251"/>
    <lineage>
        <taxon>Bacteria</taxon>
        <taxon>Pseudomonadati</taxon>
        <taxon>Pseudomonadota</taxon>
        <taxon>Betaproteobacteria</taxon>
        <taxon>Burkholderiales</taxon>
        <taxon>Burkholderiaceae</taxon>
        <taxon>Paraburkholderia</taxon>
    </lineage>
</organism>
<dbReference type="RefSeq" id="WP_201662132.1">
    <property type="nucleotide sequence ID" value="NZ_CAJHCS010000058.1"/>
</dbReference>
<dbReference type="InterPro" id="IPR050445">
    <property type="entry name" value="Bact_polysacc_biosynth/exp"/>
</dbReference>
<evidence type="ECO:0000256" key="11">
    <source>
        <dbReference type="ARBA" id="ARBA00022840"/>
    </source>
</evidence>
<dbReference type="Proteomes" id="UP001494588">
    <property type="component" value="Unassembled WGS sequence"/>
</dbReference>
<dbReference type="InterPro" id="IPR003856">
    <property type="entry name" value="LPS_length_determ_N"/>
</dbReference>
<dbReference type="InterPro" id="IPR005702">
    <property type="entry name" value="Wzc-like_C"/>
</dbReference>
<sequence>MTQSTVNQAGDEVDIRSTLDMLVEQKRAIIWTTVTFLLLGVLYLLAAPPVFQANITVQVEDSSNDMASSMGSVIGGLSSLFSVKSTDDGEMEILHSRLVTTSAVEAERMFIEAQPKRFPLVGNALARHAKGLSTPGILGVGGYAWGKERIDIAQFDVPKAKVDDKYVVTAVGDDRYQLSGDDLAQPVDGRVGVLLIANTEEGPVSLKVASLAAMAGAKFEIRRRSQNDVVEELQKKLVVTELGKDQSGVIGVKLKDADPVRAAAILNVIADRYVAQNRERKAETADQSLRFLQGQLPSVHRQLQDEEDRLTAYQQRRKVVSLSDQSKALLGHYVDASTALLQLQQKRRELLAALSERHPQVLALDRQIEAAKSDVSDVEGTLGQLPADQQGMVRLTRDVQVQTQLYIGLLNSIQQLQLARAGGVGNVRVIDHAVVPDKPLWPKPMVILAASFGGGLFLGVLGCFTRAALTGVVIDPHDVERQTLTDVTAVIPASAGQRRIARHRRKGGLGPFVLATRVPRDPAVEAIRLLRTSLQFSKGANSGSHIALVTGATEGVGKSFTATNLAVLLGRAGKRVLLVDADLRRGRLHRDFGRQAGPGLAELLLGSGTAEHLILREVTAHVDLLRAGSAQEPDELFEQSDVRDALRTLADSYDFVIVDSPPVLGIADTELLRPAADIVLLVVRSGRTTTAEIVETAKRLQRAGSGPVDVVFNGFTPGLRSRQYGYYGYAADQGREGADNAPDANTRKKDQ</sequence>
<evidence type="ECO:0000256" key="12">
    <source>
        <dbReference type="ARBA" id="ARBA00022989"/>
    </source>
</evidence>
<dbReference type="PANTHER" id="PTHR32309:SF13">
    <property type="entry name" value="FERRIC ENTEROBACTIN TRANSPORT PROTEIN FEPE"/>
    <property type="match status" value="1"/>
</dbReference>
<keyword evidence="12 17" id="KW-1133">Transmembrane helix</keyword>
<comment type="similarity">
    <text evidence="2">Belongs to the CpsD/CapB family.</text>
</comment>
<evidence type="ECO:0000256" key="10">
    <source>
        <dbReference type="ARBA" id="ARBA00022777"/>
    </source>
</evidence>
<reference evidence="19 20" key="1">
    <citation type="submission" date="2024-01" db="EMBL/GenBank/DDBJ databases">
        <title>The diversity of rhizobia nodulating Mimosa spp. in eleven states of Brazil covering several biomes is determined by host plant, location, and edaphic factors.</title>
        <authorList>
            <person name="Rouws L."/>
            <person name="Barauna A."/>
            <person name="Beukes C."/>
            <person name="De Faria S.M."/>
            <person name="Gross E."/>
            <person name="Dos Reis Junior F.B."/>
            <person name="Simon M."/>
            <person name="Maluk M."/>
            <person name="Odee D.W."/>
            <person name="Kenicer G."/>
            <person name="Young J.P.W."/>
            <person name="Reis V.M."/>
            <person name="Zilli J."/>
            <person name="James E.K."/>
        </authorList>
    </citation>
    <scope>NUCLEOTIDE SEQUENCE [LARGE SCALE GENOMIC DNA]</scope>
    <source>
        <strain evidence="19 20">JPY77</strain>
    </source>
</reference>
<evidence type="ECO:0000256" key="14">
    <source>
        <dbReference type="ARBA" id="ARBA00023137"/>
    </source>
</evidence>
<dbReference type="InterPro" id="IPR027417">
    <property type="entry name" value="P-loop_NTPase"/>
</dbReference>
<comment type="subcellular location">
    <subcellularLocation>
        <location evidence="1">Cell inner membrane</location>
        <topology evidence="1">Multi-pass membrane protein</topology>
    </subcellularLocation>
</comment>
<evidence type="ECO:0000256" key="7">
    <source>
        <dbReference type="ARBA" id="ARBA00022679"/>
    </source>
</evidence>
<dbReference type="EMBL" id="JAZHGC010000078">
    <property type="protein sequence ID" value="MEM5292253.1"/>
    <property type="molecule type" value="Genomic_DNA"/>
</dbReference>
<keyword evidence="9" id="KW-0547">Nucleotide-binding</keyword>
<evidence type="ECO:0000256" key="4">
    <source>
        <dbReference type="ARBA" id="ARBA00011903"/>
    </source>
</evidence>
<dbReference type="Gene3D" id="3.40.50.300">
    <property type="entry name" value="P-loop containing nucleotide triphosphate hydrolases"/>
    <property type="match status" value="1"/>
</dbReference>
<dbReference type="Pfam" id="PF13807">
    <property type="entry name" value="GNVR"/>
    <property type="match status" value="1"/>
</dbReference>
<dbReference type="GO" id="GO:0004715">
    <property type="term" value="F:non-membrane spanning protein tyrosine kinase activity"/>
    <property type="evidence" value="ECO:0007669"/>
    <property type="project" value="UniProtKB-EC"/>
</dbReference>
<dbReference type="InterPro" id="IPR003593">
    <property type="entry name" value="AAA+_ATPase"/>
</dbReference>
<keyword evidence="7 19" id="KW-0808">Transferase</keyword>
<evidence type="ECO:0000256" key="2">
    <source>
        <dbReference type="ARBA" id="ARBA00007316"/>
    </source>
</evidence>
<evidence type="ECO:0000256" key="16">
    <source>
        <dbReference type="SAM" id="MobiDB-lite"/>
    </source>
</evidence>
<feature type="region of interest" description="Disordered" evidence="16">
    <location>
        <begin position="732"/>
        <end position="751"/>
    </location>
</feature>
<keyword evidence="11" id="KW-0067">ATP-binding</keyword>
<keyword evidence="5" id="KW-1003">Cell membrane</keyword>
<dbReference type="SMART" id="SM00382">
    <property type="entry name" value="AAA"/>
    <property type="match status" value="1"/>
</dbReference>
<evidence type="ECO:0000259" key="18">
    <source>
        <dbReference type="SMART" id="SM00382"/>
    </source>
</evidence>
<protein>
    <recommendedName>
        <fullName evidence="4">non-specific protein-tyrosine kinase</fullName>
        <ecNumber evidence="4">2.7.10.2</ecNumber>
    </recommendedName>
</protein>
<dbReference type="PANTHER" id="PTHR32309">
    <property type="entry name" value="TYROSINE-PROTEIN KINASE"/>
    <property type="match status" value="1"/>
</dbReference>
<evidence type="ECO:0000256" key="17">
    <source>
        <dbReference type="SAM" id="Phobius"/>
    </source>
</evidence>
<feature type="domain" description="AAA+ ATPase" evidence="18">
    <location>
        <begin position="543"/>
        <end position="686"/>
    </location>
</feature>
<keyword evidence="10" id="KW-0418">Kinase</keyword>
<comment type="similarity">
    <text evidence="3">Belongs to the etk/wzc family.</text>
</comment>
<dbReference type="Pfam" id="PF02706">
    <property type="entry name" value="Wzz"/>
    <property type="match status" value="1"/>
</dbReference>
<dbReference type="InterPro" id="IPR025669">
    <property type="entry name" value="AAA_dom"/>
</dbReference>
<accession>A0ABU9QSX7</accession>
<evidence type="ECO:0000256" key="13">
    <source>
        <dbReference type="ARBA" id="ARBA00023136"/>
    </source>
</evidence>
<evidence type="ECO:0000313" key="19">
    <source>
        <dbReference type="EMBL" id="MEM5292253.1"/>
    </source>
</evidence>